<feature type="chain" id="PRO_5038500882" evidence="1">
    <location>
        <begin position="24"/>
        <end position="121"/>
    </location>
</feature>
<keyword evidence="1" id="KW-0732">Signal</keyword>
<evidence type="ECO:0000313" key="2">
    <source>
        <dbReference type="EMBL" id="AAK52807.1"/>
    </source>
</evidence>
<reference evidence="2" key="1">
    <citation type="journal article" date="2004" name="Plasmid">
        <title>Comparative genomics identified two conserved DNA modules in a corynebacterial plasmid family present in clinical isolates of the opportunistic human pathogen Corynebacterium jeikeium.</title>
        <authorList>
            <person name="Tauch A."/>
            <person name="Bischoff N."/>
            <person name="Puhler A."/>
            <person name="Kalinowski J."/>
        </authorList>
    </citation>
    <scope>NUCLEOTIDE SEQUENCE</scope>
    <source>
        <plasmid evidence="2">pK43</plasmid>
    </source>
</reference>
<dbReference type="AlphaFoldDB" id="Q93T62"/>
<dbReference type="PROSITE" id="PS51318">
    <property type="entry name" value="TAT"/>
    <property type="match status" value="1"/>
</dbReference>
<evidence type="ECO:0000256" key="1">
    <source>
        <dbReference type="SAM" id="SignalP"/>
    </source>
</evidence>
<sequence length="121" mass="12731">MSFSRRTFGRVALTGSMAFSAVAAPLAIQAPAAGAATCGYSVHNEDVSSDISIDLPWVGTVDPLGGKREFGFWGNCGNRNEEIIVHTAKGDERKCVTPGETKLGQTKNEKKVSGAEKVGNC</sequence>
<geneLocation type="plasmid" evidence="2">
    <name>pK43</name>
</geneLocation>
<protein>
    <submittedName>
        <fullName evidence="2">YpkB</fullName>
    </submittedName>
</protein>
<organism evidence="2">
    <name type="scientific">Corynebacterium jeikeium</name>
    <dbReference type="NCBI Taxonomy" id="38289"/>
    <lineage>
        <taxon>Bacteria</taxon>
        <taxon>Bacillati</taxon>
        <taxon>Actinomycetota</taxon>
        <taxon>Actinomycetes</taxon>
        <taxon>Mycobacteriales</taxon>
        <taxon>Corynebacteriaceae</taxon>
        <taxon>Corynebacterium</taxon>
    </lineage>
</organism>
<name>Q93T62_CORJE</name>
<proteinExistence type="predicted"/>
<feature type="signal peptide" evidence="1">
    <location>
        <begin position="1"/>
        <end position="23"/>
    </location>
</feature>
<keyword evidence="2" id="KW-0614">Plasmid</keyword>
<accession>Q93T62</accession>
<dbReference type="EMBL" id="AF364477">
    <property type="protein sequence ID" value="AAK52807.1"/>
    <property type="molecule type" value="Genomic_DNA"/>
</dbReference>
<gene>
    <name evidence="2" type="primary">ypkB</name>
</gene>
<dbReference type="InterPro" id="IPR006311">
    <property type="entry name" value="TAT_signal"/>
</dbReference>